<dbReference type="KEGG" id="tps:THAPSDRAFT_22337"/>
<name>B8BZS7_THAPS</name>
<evidence type="ECO:0000256" key="1">
    <source>
        <dbReference type="SAM" id="MobiDB-lite"/>
    </source>
</evidence>
<gene>
    <name evidence="2" type="ORF">THAPSDRAFT_22337</name>
</gene>
<dbReference type="HOGENOM" id="CLU_1291302_0_0_1"/>
<feature type="compositionally biased region" description="Polar residues" evidence="1">
    <location>
        <begin position="83"/>
        <end position="94"/>
    </location>
</feature>
<accession>B8BZS7</accession>
<dbReference type="InParanoid" id="B8BZS7"/>
<feature type="region of interest" description="Disordered" evidence="1">
    <location>
        <begin position="32"/>
        <end position="140"/>
    </location>
</feature>
<keyword evidence="3" id="KW-1185">Reference proteome</keyword>
<organism evidence="2 3">
    <name type="scientific">Thalassiosira pseudonana</name>
    <name type="common">Marine diatom</name>
    <name type="synonym">Cyclotella nana</name>
    <dbReference type="NCBI Taxonomy" id="35128"/>
    <lineage>
        <taxon>Eukaryota</taxon>
        <taxon>Sar</taxon>
        <taxon>Stramenopiles</taxon>
        <taxon>Ochrophyta</taxon>
        <taxon>Bacillariophyta</taxon>
        <taxon>Coscinodiscophyceae</taxon>
        <taxon>Thalassiosirophycidae</taxon>
        <taxon>Thalassiosirales</taxon>
        <taxon>Thalassiosiraceae</taxon>
        <taxon>Thalassiosira</taxon>
    </lineage>
</organism>
<sequence length="214" mass="23575">MTPSGTPTRRLGSSSFEQWGDIVMEDVAKLSVPSKQQTQASKELDIALQSGARIEDDNDESGAPNNIDEEANTTKSQRKVVSPDNSFENASSEGSPKRERRRSQMKRRDVEPASSKGGPRRERRRSQMTRSDVEPAPSTTKLVLCGATLNISETKGIIQDAKESLRQIFTTVRRFGPDEKEAVRATLKDAKDSVKDTLRSAVGGKCGGRHQEEE</sequence>
<reference evidence="2 3" key="2">
    <citation type="journal article" date="2008" name="Nature">
        <title>The Phaeodactylum genome reveals the evolutionary history of diatom genomes.</title>
        <authorList>
            <person name="Bowler C."/>
            <person name="Allen A.E."/>
            <person name="Badger J.H."/>
            <person name="Grimwood J."/>
            <person name="Jabbari K."/>
            <person name="Kuo A."/>
            <person name="Maheswari U."/>
            <person name="Martens C."/>
            <person name="Maumus F."/>
            <person name="Otillar R.P."/>
            <person name="Rayko E."/>
            <person name="Salamov A."/>
            <person name="Vandepoele K."/>
            <person name="Beszteri B."/>
            <person name="Gruber A."/>
            <person name="Heijde M."/>
            <person name="Katinka M."/>
            <person name="Mock T."/>
            <person name="Valentin K."/>
            <person name="Verret F."/>
            <person name="Berges J.A."/>
            <person name="Brownlee C."/>
            <person name="Cadoret J.P."/>
            <person name="Chiovitti A."/>
            <person name="Choi C.J."/>
            <person name="Coesel S."/>
            <person name="De Martino A."/>
            <person name="Detter J.C."/>
            <person name="Durkin C."/>
            <person name="Falciatore A."/>
            <person name="Fournet J."/>
            <person name="Haruta M."/>
            <person name="Huysman M.J."/>
            <person name="Jenkins B.D."/>
            <person name="Jiroutova K."/>
            <person name="Jorgensen R.E."/>
            <person name="Joubert Y."/>
            <person name="Kaplan A."/>
            <person name="Kroger N."/>
            <person name="Kroth P.G."/>
            <person name="La Roche J."/>
            <person name="Lindquist E."/>
            <person name="Lommer M."/>
            <person name="Martin-Jezequel V."/>
            <person name="Lopez P.J."/>
            <person name="Lucas S."/>
            <person name="Mangogna M."/>
            <person name="McGinnis K."/>
            <person name="Medlin L.K."/>
            <person name="Montsant A."/>
            <person name="Oudot-Le Secq M.P."/>
            <person name="Napoli C."/>
            <person name="Obornik M."/>
            <person name="Parker M.S."/>
            <person name="Petit J.L."/>
            <person name="Porcel B.M."/>
            <person name="Poulsen N."/>
            <person name="Robison M."/>
            <person name="Rychlewski L."/>
            <person name="Rynearson T.A."/>
            <person name="Schmutz J."/>
            <person name="Shapiro H."/>
            <person name="Siaut M."/>
            <person name="Stanley M."/>
            <person name="Sussman M.R."/>
            <person name="Taylor A.R."/>
            <person name="Vardi A."/>
            <person name="von Dassow P."/>
            <person name="Vyverman W."/>
            <person name="Willis A."/>
            <person name="Wyrwicz L.S."/>
            <person name="Rokhsar D.S."/>
            <person name="Weissenbach J."/>
            <person name="Armbrust E.V."/>
            <person name="Green B.R."/>
            <person name="Van de Peer Y."/>
            <person name="Grigoriev I.V."/>
        </authorList>
    </citation>
    <scope>NUCLEOTIDE SEQUENCE [LARGE SCALE GENOMIC DNA]</scope>
    <source>
        <strain evidence="2 3">CCMP1335</strain>
    </source>
</reference>
<evidence type="ECO:0000313" key="2">
    <source>
        <dbReference type="EMBL" id="EED93399.1"/>
    </source>
</evidence>
<evidence type="ECO:0000313" key="3">
    <source>
        <dbReference type="Proteomes" id="UP000001449"/>
    </source>
</evidence>
<dbReference type="Proteomes" id="UP000001449">
    <property type="component" value="Chromosome 4"/>
</dbReference>
<proteinExistence type="predicted"/>
<dbReference type="GeneID" id="7446142"/>
<dbReference type="AlphaFoldDB" id="B8BZS7"/>
<dbReference type="EMBL" id="CM000641">
    <property type="protein sequence ID" value="EED93399.1"/>
    <property type="molecule type" value="Genomic_DNA"/>
</dbReference>
<dbReference type="RefSeq" id="XP_002289862.1">
    <property type="nucleotide sequence ID" value="XM_002289826.1"/>
</dbReference>
<dbReference type="PaxDb" id="35128-Thaps22337"/>
<reference evidence="2 3" key="1">
    <citation type="journal article" date="2004" name="Science">
        <title>The genome of the diatom Thalassiosira pseudonana: ecology, evolution, and metabolism.</title>
        <authorList>
            <person name="Armbrust E.V."/>
            <person name="Berges J.A."/>
            <person name="Bowler C."/>
            <person name="Green B.R."/>
            <person name="Martinez D."/>
            <person name="Putnam N.H."/>
            <person name="Zhou S."/>
            <person name="Allen A.E."/>
            <person name="Apt K.E."/>
            <person name="Bechner M."/>
            <person name="Brzezinski M.A."/>
            <person name="Chaal B.K."/>
            <person name="Chiovitti A."/>
            <person name="Davis A.K."/>
            <person name="Demarest M.S."/>
            <person name="Detter J.C."/>
            <person name="Glavina T."/>
            <person name="Goodstein D."/>
            <person name="Hadi M.Z."/>
            <person name="Hellsten U."/>
            <person name="Hildebrand M."/>
            <person name="Jenkins B.D."/>
            <person name="Jurka J."/>
            <person name="Kapitonov V.V."/>
            <person name="Kroger N."/>
            <person name="Lau W.W."/>
            <person name="Lane T.W."/>
            <person name="Larimer F.W."/>
            <person name="Lippmeier J.C."/>
            <person name="Lucas S."/>
            <person name="Medina M."/>
            <person name="Montsant A."/>
            <person name="Obornik M."/>
            <person name="Parker M.S."/>
            <person name="Palenik B."/>
            <person name="Pazour G.J."/>
            <person name="Richardson P.M."/>
            <person name="Rynearson T.A."/>
            <person name="Saito M.A."/>
            <person name="Schwartz D.C."/>
            <person name="Thamatrakoln K."/>
            <person name="Valentin K."/>
            <person name="Vardi A."/>
            <person name="Wilkerson F.P."/>
            <person name="Rokhsar D.S."/>
        </authorList>
    </citation>
    <scope>NUCLEOTIDE SEQUENCE [LARGE SCALE GENOMIC DNA]</scope>
    <source>
        <strain evidence="2 3">CCMP1335</strain>
    </source>
</reference>
<protein>
    <submittedName>
        <fullName evidence="2">Uncharacterized protein</fullName>
    </submittedName>
</protein>